<dbReference type="GO" id="GO:0005829">
    <property type="term" value="C:cytosol"/>
    <property type="evidence" value="ECO:0007669"/>
    <property type="project" value="TreeGrafter"/>
</dbReference>
<dbReference type="FunFam" id="3.40.50.300:FF:000870">
    <property type="entry name" value="MutS protein homolog 4"/>
    <property type="match status" value="1"/>
</dbReference>
<evidence type="ECO:0000313" key="14">
    <source>
        <dbReference type="Proteomes" id="UP000001589"/>
    </source>
</evidence>
<dbReference type="OrthoDB" id="9802448at2"/>
<dbReference type="Pfam" id="PF05192">
    <property type="entry name" value="MutS_III"/>
    <property type="match status" value="1"/>
</dbReference>
<dbReference type="InterPro" id="IPR007695">
    <property type="entry name" value="DNA_mismatch_repair_MutS-lik_N"/>
</dbReference>
<dbReference type="PROSITE" id="PS00486">
    <property type="entry name" value="DNA_MISMATCH_REPAIR_2"/>
    <property type="match status" value="1"/>
</dbReference>
<dbReference type="GO" id="GO:0005524">
    <property type="term" value="F:ATP binding"/>
    <property type="evidence" value="ECO:0007669"/>
    <property type="project" value="UniProtKB-UniRule"/>
</dbReference>
<dbReference type="InterPro" id="IPR005748">
    <property type="entry name" value="DNA_mismatch_repair_MutS"/>
</dbReference>
<dbReference type="Gene3D" id="3.40.50.300">
    <property type="entry name" value="P-loop containing nucleotide triphosphate hydrolases"/>
    <property type="match status" value="1"/>
</dbReference>
<gene>
    <name evidence="13" type="ordered locus">P9515_18351</name>
</gene>
<dbReference type="GO" id="GO:0006298">
    <property type="term" value="P:mismatch repair"/>
    <property type="evidence" value="ECO:0007669"/>
    <property type="project" value="UniProtKB-UniRule"/>
</dbReference>
<dbReference type="InterPro" id="IPR027417">
    <property type="entry name" value="P-loop_NTPase"/>
</dbReference>
<dbReference type="Gene3D" id="1.10.1420.10">
    <property type="match status" value="2"/>
</dbReference>
<dbReference type="InterPro" id="IPR007696">
    <property type="entry name" value="DNA_mismatch_repair_MutS_core"/>
</dbReference>
<evidence type="ECO:0000256" key="7">
    <source>
        <dbReference type="ARBA" id="ARBA00023204"/>
    </source>
</evidence>
<proteinExistence type="inferred from homology"/>
<dbReference type="eggNOG" id="COG0249">
    <property type="taxonomic scope" value="Bacteria"/>
</dbReference>
<dbReference type="Pfam" id="PF01624">
    <property type="entry name" value="MutS_I"/>
    <property type="match status" value="1"/>
</dbReference>
<keyword evidence="7 10" id="KW-0234">DNA repair</keyword>
<dbReference type="KEGG" id="pmc:P9515_18351"/>
<evidence type="ECO:0000313" key="13">
    <source>
        <dbReference type="EMBL" id="ABM73042.1"/>
    </source>
</evidence>
<keyword evidence="5" id="KW-0067">ATP-binding</keyword>
<dbReference type="Gene3D" id="3.40.1170.10">
    <property type="entry name" value="DNA repair protein MutS, domain I"/>
    <property type="match status" value="1"/>
</dbReference>
<dbReference type="SUPFAM" id="SSF52540">
    <property type="entry name" value="P-loop containing nucleoside triphosphate hydrolases"/>
    <property type="match status" value="1"/>
</dbReference>
<evidence type="ECO:0000256" key="4">
    <source>
        <dbReference type="ARBA" id="ARBA00022763"/>
    </source>
</evidence>
<dbReference type="AlphaFoldDB" id="A2BZ31"/>
<feature type="domain" description="DNA mismatch repair proteins mutS family" evidence="12">
    <location>
        <begin position="794"/>
        <end position="810"/>
    </location>
</feature>
<dbReference type="GO" id="GO:0030983">
    <property type="term" value="F:mismatched DNA binding"/>
    <property type="evidence" value="ECO:0007669"/>
    <property type="project" value="InterPro"/>
</dbReference>
<accession>A2BZ31</accession>
<dbReference type="EMBL" id="CP000552">
    <property type="protein sequence ID" value="ABM73042.1"/>
    <property type="molecule type" value="Genomic_DNA"/>
</dbReference>
<evidence type="ECO:0000256" key="9">
    <source>
        <dbReference type="NCBIfam" id="TIGR01070"/>
    </source>
</evidence>
<dbReference type="NCBIfam" id="NF003810">
    <property type="entry name" value="PRK05399.1"/>
    <property type="match status" value="1"/>
</dbReference>
<dbReference type="InterPro" id="IPR036187">
    <property type="entry name" value="DNA_mismatch_repair_MutS_sf"/>
</dbReference>
<feature type="region of interest" description="Disordered" evidence="11">
    <location>
        <begin position="23"/>
        <end position="48"/>
    </location>
</feature>
<evidence type="ECO:0000256" key="11">
    <source>
        <dbReference type="SAM" id="MobiDB-lite"/>
    </source>
</evidence>
<dbReference type="GeneID" id="60201968"/>
<evidence type="ECO:0000256" key="8">
    <source>
        <dbReference type="ARBA" id="ARBA00024647"/>
    </source>
</evidence>
<protein>
    <recommendedName>
        <fullName evidence="2 9">DNA mismatch repair protein MutS</fullName>
    </recommendedName>
</protein>
<dbReference type="InterPro" id="IPR000432">
    <property type="entry name" value="DNA_mismatch_repair_MutS_C"/>
</dbReference>
<dbReference type="HOGENOM" id="CLU_002472_1_3_3"/>
<feature type="compositionally biased region" description="Polar residues" evidence="11">
    <location>
        <begin position="23"/>
        <end position="33"/>
    </location>
</feature>
<name>A2BZ31_PROM5</name>
<evidence type="ECO:0000256" key="3">
    <source>
        <dbReference type="ARBA" id="ARBA00022741"/>
    </source>
</evidence>
<dbReference type="NCBIfam" id="TIGR01070">
    <property type="entry name" value="mutS1"/>
    <property type="match status" value="1"/>
</dbReference>
<evidence type="ECO:0000256" key="1">
    <source>
        <dbReference type="ARBA" id="ARBA00006271"/>
    </source>
</evidence>
<dbReference type="STRING" id="167542.P9515_18351"/>
<evidence type="ECO:0000256" key="2">
    <source>
        <dbReference type="ARBA" id="ARBA00021982"/>
    </source>
</evidence>
<dbReference type="Pfam" id="PF05190">
    <property type="entry name" value="MutS_IV"/>
    <property type="match status" value="1"/>
</dbReference>
<dbReference type="RefSeq" id="WP_011821127.1">
    <property type="nucleotide sequence ID" value="NC_008817.1"/>
</dbReference>
<evidence type="ECO:0000256" key="6">
    <source>
        <dbReference type="ARBA" id="ARBA00023125"/>
    </source>
</evidence>
<dbReference type="SMART" id="SM00534">
    <property type="entry name" value="MUTSac"/>
    <property type="match status" value="1"/>
</dbReference>
<comment type="function">
    <text evidence="8">This protein is involved in the repair of mismatches in DNA. It is possible that it carries out the mismatch recognition step. This protein has a weak ATPase activity.</text>
</comment>
<dbReference type="Pfam" id="PF05188">
    <property type="entry name" value="MutS_II"/>
    <property type="match status" value="1"/>
</dbReference>
<evidence type="ECO:0000256" key="10">
    <source>
        <dbReference type="RuleBase" id="RU003756"/>
    </source>
</evidence>
<dbReference type="InterPro" id="IPR036678">
    <property type="entry name" value="MutS_con_dom_sf"/>
</dbReference>
<sequence>MQDETIIQKELFAINNELKLPKSSSKISDNLSTEELKKESQRRPRQRKNATNVINKFKNELHNKSRDNCINEKSFSYKTVEKEKLTPILKHYVKLKEENSDRLLLYRLGDFFECFFEDAVLISNLLEITLTSKDAGKEIGKIPMAGVPHHAMERYCAELIKKNNSVVICDQLEKSTGNYGTPLKRGVTRIITPGTVIEEGMLVAKKNNWITAIHLSKNISENLDEWGISRADVSTGELLTMEGKSLPKLFDELVKLDTSEIIIGSNEEKSLLEEQNENITYTVTQETFFSINEASSTIKNYFQILSLEGLGLKNLNNATKALGGLLNYLEKINPSNLENDSSLRISLDFPQIQFPKDHLIIDYQTQKNLEIKNTQRENNYAGSLLWSIDKTYTCMGARCLRRWIDSPLLDIDEICKRQNIISNFLESKKLRIDTQNILRAMGDLERLSGRACAGHASPRDLIAISEGLKKLPKLKSIVNLFKYKIPSWTDQLKNVDNELLELADLISFKLVGNPPLNTSEGGIIHDGVDNVLDGLRNLIDDYSDWLNEEELKERKISKISNLKIQFHKNFGYYISINKSKVNLAPDHWIKRQTLTNEERYVTTEIKNKESKIFQVKNRAAAKEYELFCEIRNLVASKTKKIRSIAKSIACIDALLGLSITSLENNFIKPTLLPIQNSTTQQSTEIIKGRNPIVEQLLTNKEFISNDILFNNKQKLIILTGPNASGKSCFIRQIGLIQILSQIGSFIPASKANIQIADRIFTRIGAVDDQSSGQSTFMVEMSETASILNQATSNSLVLLDEIGRGTSTFDGLSIAWSVSEYLAKKIVCNTIFATHYHELNYLKNTNKNVENFQVLVKQKKDQLYFCHKITKGGANKSYGIEAAKLAGVPKEVIDKAKLVLDYLEKNNQLNSQIQI</sequence>
<dbReference type="InterPro" id="IPR007860">
    <property type="entry name" value="DNA_mmatch_repair_MutS_con_dom"/>
</dbReference>
<dbReference type="InterPro" id="IPR016151">
    <property type="entry name" value="DNA_mismatch_repair_MutS_N"/>
</dbReference>
<dbReference type="SUPFAM" id="SSF48334">
    <property type="entry name" value="DNA repair protein MutS, domain III"/>
    <property type="match status" value="1"/>
</dbReference>
<dbReference type="PANTHER" id="PTHR11361">
    <property type="entry name" value="DNA MISMATCH REPAIR PROTEIN MUTS FAMILY MEMBER"/>
    <property type="match status" value="1"/>
</dbReference>
<dbReference type="SMART" id="SM00533">
    <property type="entry name" value="MUTSd"/>
    <property type="match status" value="1"/>
</dbReference>
<dbReference type="SUPFAM" id="SSF55271">
    <property type="entry name" value="DNA repair protein MutS, domain I"/>
    <property type="match status" value="1"/>
</dbReference>
<dbReference type="GO" id="GO:0140664">
    <property type="term" value="F:ATP-dependent DNA damage sensor activity"/>
    <property type="evidence" value="ECO:0007669"/>
    <property type="project" value="InterPro"/>
</dbReference>
<keyword evidence="6 10" id="KW-0238">DNA-binding</keyword>
<reference evidence="13 14" key="1">
    <citation type="journal article" date="2007" name="PLoS Genet.">
        <title>Patterns and implications of gene gain and loss in the evolution of Prochlorococcus.</title>
        <authorList>
            <person name="Kettler G.C."/>
            <person name="Martiny A.C."/>
            <person name="Huang K."/>
            <person name="Zucker J."/>
            <person name="Coleman M.L."/>
            <person name="Rodrigue S."/>
            <person name="Chen F."/>
            <person name="Lapidus A."/>
            <person name="Ferriera S."/>
            <person name="Johnson J."/>
            <person name="Steglich C."/>
            <person name="Church G.M."/>
            <person name="Richardson P."/>
            <person name="Chisholm S.W."/>
        </authorList>
    </citation>
    <scope>NUCLEOTIDE SEQUENCE [LARGE SCALE GENOMIC DNA]</scope>
    <source>
        <strain evidence="13 14">MIT 9515</strain>
    </source>
</reference>
<dbReference type="Pfam" id="PF00488">
    <property type="entry name" value="MutS_V"/>
    <property type="match status" value="1"/>
</dbReference>
<dbReference type="CDD" id="cd03284">
    <property type="entry name" value="ABC_MutS1"/>
    <property type="match status" value="1"/>
</dbReference>
<evidence type="ECO:0000259" key="12">
    <source>
        <dbReference type="PROSITE" id="PS00486"/>
    </source>
</evidence>
<dbReference type="Proteomes" id="UP000001589">
    <property type="component" value="Chromosome"/>
</dbReference>
<dbReference type="PANTHER" id="PTHR11361:SF34">
    <property type="entry name" value="DNA MISMATCH REPAIR PROTEIN MSH1, MITOCHONDRIAL"/>
    <property type="match status" value="1"/>
</dbReference>
<organism evidence="13 14">
    <name type="scientific">Prochlorococcus marinus (strain MIT 9515)</name>
    <dbReference type="NCBI Taxonomy" id="167542"/>
    <lineage>
        <taxon>Bacteria</taxon>
        <taxon>Bacillati</taxon>
        <taxon>Cyanobacteriota</taxon>
        <taxon>Cyanophyceae</taxon>
        <taxon>Synechococcales</taxon>
        <taxon>Prochlorococcaceae</taxon>
        <taxon>Prochlorococcus</taxon>
    </lineage>
</organism>
<dbReference type="InterPro" id="IPR007861">
    <property type="entry name" value="DNA_mismatch_repair_MutS_clamp"/>
</dbReference>
<dbReference type="InterPro" id="IPR045076">
    <property type="entry name" value="MutS"/>
</dbReference>
<dbReference type="InterPro" id="IPR017261">
    <property type="entry name" value="DNA_mismatch_repair_MutS/MSH"/>
</dbReference>
<dbReference type="SUPFAM" id="SSF53150">
    <property type="entry name" value="DNA repair protein MutS, domain II"/>
    <property type="match status" value="1"/>
</dbReference>
<keyword evidence="3 10" id="KW-0547">Nucleotide-binding</keyword>
<keyword evidence="4 10" id="KW-0227">DNA damage</keyword>
<evidence type="ECO:0000256" key="5">
    <source>
        <dbReference type="ARBA" id="ARBA00022840"/>
    </source>
</evidence>
<comment type="similarity">
    <text evidence="1 10">Belongs to the DNA mismatch repair MutS family.</text>
</comment>
<dbReference type="PIRSF" id="PIRSF037677">
    <property type="entry name" value="DNA_mis_repair_Msh6"/>
    <property type="match status" value="1"/>
</dbReference>
<dbReference type="Gene3D" id="3.30.420.110">
    <property type="entry name" value="MutS, connector domain"/>
    <property type="match status" value="1"/>
</dbReference>